<protein>
    <recommendedName>
        <fullName evidence="5">DUF5642 domain-containing protein</fullName>
    </recommendedName>
</protein>
<feature type="signal peptide" evidence="2">
    <location>
        <begin position="1"/>
        <end position="20"/>
    </location>
</feature>
<keyword evidence="2" id="KW-0732">Signal</keyword>
<comment type="caution">
    <text evidence="3">The sequence shown here is derived from an EMBL/GenBank/DDBJ whole genome shotgun (WGS) entry which is preliminary data.</text>
</comment>
<evidence type="ECO:0000313" key="4">
    <source>
        <dbReference type="Proteomes" id="UP001239414"/>
    </source>
</evidence>
<keyword evidence="4" id="KW-1185">Reference proteome</keyword>
<dbReference type="EMBL" id="JASNUO010000010">
    <property type="protein sequence ID" value="MDK4248202.1"/>
    <property type="molecule type" value="Genomic_DNA"/>
</dbReference>
<dbReference type="Proteomes" id="UP001239414">
    <property type="component" value="Unassembled WGS sequence"/>
</dbReference>
<reference evidence="3 4" key="1">
    <citation type="submission" date="2023-05" db="EMBL/GenBank/DDBJ databases">
        <title>Metabolic capabilities are highly conserved among human nasal-associated Corynebacterium species in pangenomic analyses.</title>
        <authorList>
            <person name="Tran T.H."/>
            <person name="Roberts A.Q."/>
            <person name="Escapa I.F."/>
            <person name="Gao W."/>
            <person name="Conlan S."/>
            <person name="Kong H."/>
            <person name="Segre J.A."/>
            <person name="Kelly M.S."/>
            <person name="Lemon K.P."/>
        </authorList>
    </citation>
    <scope>NUCLEOTIDE SEQUENCE [LARGE SCALE GENOMIC DNA]</scope>
    <source>
        <strain evidence="3 4">KPL3802</strain>
    </source>
</reference>
<evidence type="ECO:0008006" key="5">
    <source>
        <dbReference type="Google" id="ProtNLM"/>
    </source>
</evidence>
<dbReference type="RefSeq" id="WP_284610732.1">
    <property type="nucleotide sequence ID" value="NZ_JASNUO010000010.1"/>
</dbReference>
<feature type="compositionally biased region" description="Polar residues" evidence="1">
    <location>
        <begin position="21"/>
        <end position="39"/>
    </location>
</feature>
<evidence type="ECO:0000313" key="3">
    <source>
        <dbReference type="EMBL" id="MDK4248202.1"/>
    </source>
</evidence>
<gene>
    <name evidence="3" type="ORF">QPX34_09285</name>
</gene>
<feature type="chain" id="PRO_5047295690" description="DUF5642 domain-containing protein" evidence="2">
    <location>
        <begin position="21"/>
        <end position="244"/>
    </location>
</feature>
<proteinExistence type="predicted"/>
<evidence type="ECO:0000256" key="2">
    <source>
        <dbReference type="SAM" id="SignalP"/>
    </source>
</evidence>
<sequence length="244" mass="25350">MNRHIVPVLALAAACTTVGACSTNQDTGDNPATGVSASPTVDKGPVDPHTTVVDDTAAPQGYSMDSINQMIQDQEAESPGINQDMVSMAQEVTADPAECAALIPTGVTYISKIVQNPDAIAARDFTNESTDATLSVAVSSDPQLLNHPRDVSVCESITRTLAGGSTSYTAAPMELRVDGADSVTAAEVTLTQSSSPLSGDNGSVSRIAYVEIDGATYTVSGSPEVALEDFTRMVQAQAEKIRQR</sequence>
<organism evidence="3 4">
    <name type="scientific">Corynebacterium accolens</name>
    <dbReference type="NCBI Taxonomy" id="38284"/>
    <lineage>
        <taxon>Bacteria</taxon>
        <taxon>Bacillati</taxon>
        <taxon>Actinomycetota</taxon>
        <taxon>Actinomycetes</taxon>
        <taxon>Mycobacteriales</taxon>
        <taxon>Corynebacteriaceae</taxon>
        <taxon>Corynebacterium</taxon>
    </lineage>
</organism>
<name>A0ABT7FS25_9CORY</name>
<evidence type="ECO:0000256" key="1">
    <source>
        <dbReference type="SAM" id="MobiDB-lite"/>
    </source>
</evidence>
<dbReference type="PROSITE" id="PS51257">
    <property type="entry name" value="PROKAR_LIPOPROTEIN"/>
    <property type="match status" value="1"/>
</dbReference>
<feature type="region of interest" description="Disordered" evidence="1">
    <location>
        <begin position="21"/>
        <end position="48"/>
    </location>
</feature>
<accession>A0ABT7FS25</accession>